<evidence type="ECO:0000313" key="3">
    <source>
        <dbReference type="Proteomes" id="UP000244189"/>
    </source>
</evidence>
<keyword evidence="3" id="KW-1185">Reference proteome</keyword>
<comment type="caution">
    <text evidence="2">The sequence shown here is derived from an EMBL/GenBank/DDBJ whole genome shotgun (WGS) entry which is preliminary data.</text>
</comment>
<keyword evidence="1" id="KW-1133">Transmembrane helix</keyword>
<feature type="transmembrane region" description="Helical" evidence="1">
    <location>
        <begin position="191"/>
        <end position="213"/>
    </location>
</feature>
<feature type="transmembrane region" description="Helical" evidence="1">
    <location>
        <begin position="44"/>
        <end position="62"/>
    </location>
</feature>
<dbReference type="Pfam" id="PF07077">
    <property type="entry name" value="DUF1345"/>
    <property type="match status" value="1"/>
</dbReference>
<evidence type="ECO:0000313" key="2">
    <source>
        <dbReference type="EMBL" id="PTQ61742.1"/>
    </source>
</evidence>
<organism evidence="2 3">
    <name type="scientific">Sphingomonas aurantiaca</name>
    <dbReference type="NCBI Taxonomy" id="185949"/>
    <lineage>
        <taxon>Bacteria</taxon>
        <taxon>Pseudomonadati</taxon>
        <taxon>Pseudomonadota</taxon>
        <taxon>Alphaproteobacteria</taxon>
        <taxon>Sphingomonadales</taxon>
        <taxon>Sphingomonadaceae</taxon>
        <taxon>Sphingomonas</taxon>
    </lineage>
</organism>
<proteinExistence type="predicted"/>
<feature type="transmembrane region" description="Helical" evidence="1">
    <location>
        <begin position="20"/>
        <end position="38"/>
    </location>
</feature>
<feature type="transmembrane region" description="Helical" evidence="1">
    <location>
        <begin position="109"/>
        <end position="130"/>
    </location>
</feature>
<keyword evidence="1" id="KW-0812">Transmembrane</keyword>
<dbReference type="EMBL" id="QAOG01000001">
    <property type="protein sequence ID" value="PTQ61742.1"/>
    <property type="molecule type" value="Genomic_DNA"/>
</dbReference>
<reference evidence="2 3" key="1">
    <citation type="submission" date="2018-04" db="EMBL/GenBank/DDBJ databases">
        <title>Genomic Encyclopedia of Type Strains, Phase III (KMG-III): the genomes of soil and plant-associated and newly described type strains.</title>
        <authorList>
            <person name="Whitman W."/>
        </authorList>
    </citation>
    <scope>NUCLEOTIDE SEQUENCE [LARGE SCALE GENOMIC DNA]</scope>
    <source>
        <strain evidence="2 3">MA101b</strain>
    </source>
</reference>
<dbReference type="Proteomes" id="UP000244189">
    <property type="component" value="Unassembled WGS sequence"/>
</dbReference>
<keyword evidence="1" id="KW-0472">Membrane</keyword>
<name>A0A2T5GQY9_9SPHN</name>
<sequence>MTSKARYWGLGQRVAPPRFVLFVLVFVIGLVTMIPRFGLGRGTMGAFDLAAAVFLIAVATLFRNASAERMRRAAQENDANRAVLLGFSGTIMLVILVAVAKELQGKNDAVAIVLTITTLALAWLFSNMIYTLHYAHLYYVDDPAGKDAKGLDFPSCDEPDYWDFAYFAFTLGMTFQTSDVEITSRRVRKAALGQCMAAFVFNIGVLAFTINVLGSG</sequence>
<dbReference type="RefSeq" id="WP_107956254.1">
    <property type="nucleotide sequence ID" value="NZ_JASPFP010000001.1"/>
</dbReference>
<protein>
    <submittedName>
        <fullName evidence="2">Putative membrane protein</fullName>
    </submittedName>
</protein>
<dbReference type="InterPro" id="IPR009781">
    <property type="entry name" value="DUF1345"/>
</dbReference>
<gene>
    <name evidence="2" type="ORF">C8J26_0008</name>
</gene>
<feature type="transmembrane region" description="Helical" evidence="1">
    <location>
        <begin position="82"/>
        <end position="103"/>
    </location>
</feature>
<evidence type="ECO:0000256" key="1">
    <source>
        <dbReference type="SAM" id="Phobius"/>
    </source>
</evidence>
<accession>A0A2T5GQY9</accession>
<dbReference type="AlphaFoldDB" id="A0A2T5GQY9"/>